<evidence type="ECO:0000313" key="2">
    <source>
        <dbReference type="Proteomes" id="UP000037035"/>
    </source>
</evidence>
<protein>
    <submittedName>
        <fullName evidence="1">Uncharacterized protein</fullName>
    </submittedName>
</protein>
<comment type="caution">
    <text evidence="1">The sequence shown here is derived from an EMBL/GenBank/DDBJ whole genome shotgun (WGS) entry which is preliminary data.</text>
</comment>
<organism evidence="1 2">
    <name type="scientific">Puccinia sorghi</name>
    <dbReference type="NCBI Taxonomy" id="27349"/>
    <lineage>
        <taxon>Eukaryota</taxon>
        <taxon>Fungi</taxon>
        <taxon>Dikarya</taxon>
        <taxon>Basidiomycota</taxon>
        <taxon>Pucciniomycotina</taxon>
        <taxon>Pucciniomycetes</taxon>
        <taxon>Pucciniales</taxon>
        <taxon>Pucciniaceae</taxon>
        <taxon>Puccinia</taxon>
    </lineage>
</organism>
<keyword evidence="2" id="KW-1185">Reference proteome</keyword>
<gene>
    <name evidence="1" type="ORF">VP01_2239g2</name>
</gene>
<dbReference type="Proteomes" id="UP000037035">
    <property type="component" value="Unassembled WGS sequence"/>
</dbReference>
<dbReference type="EMBL" id="LAVV01007102">
    <property type="protein sequence ID" value="KNZ57107.1"/>
    <property type="molecule type" value="Genomic_DNA"/>
</dbReference>
<dbReference type="VEuPathDB" id="FungiDB:VP01_2239g2"/>
<evidence type="ECO:0000313" key="1">
    <source>
        <dbReference type="EMBL" id="KNZ57107.1"/>
    </source>
</evidence>
<proteinExistence type="predicted"/>
<dbReference type="AlphaFoldDB" id="A0A0L6V980"/>
<sequence>MEFGMVLRSVGKKFIIIKKISTCPSKKSMKLCMGFEVETHRWHCGDIQECSSNTVTHSNTIPSLIHTYPPPLYLVHCIHDNLPPLSFDPQYGHESRQWNCPCVDTPKPHPISKLKPNHRVIHPILTVCTGPLLPPRLRSSMKYHIIPLQSTHDLQGKPISFLLLHCKKTQSTACSRHAGSPVKLWLLLQHFSKSYSTKPCCGVLMAAWLEHAASKPQVGKSFCSVTNHYKLNRPDWSSLLGDNETFDQFYIYISNKSGLAKFLLQVIMRQETEFVYPKALIDILVLDFYDLLSPSKSTPQPTEAPVASFIIRSAVYNGRNLSMFISMIFTFEMRWNFLIVTRAANTQFTSIFIAGILSPDFSMTRFIQMQVNFYLRGEKSQVRRGAMIYLRGEQSTIPLQKNTEPAKTSSLSGAHMCAKFAQHTETSPILDSRLFLLCLESDITLHNCPCSLIEPIHPPHFHPQNHLLRSCNTLCDLPGVSQLGGLSPASAPFYIPHLYPGICATRNIVFQNNLVPLSNPILKMKIHCSALLSLKPKPVPASLLPQTVDRFHNMQHPGTNNLQYGGMWTTQPDSYQPKLAVPSREGHPHLNPNALPPMTNITSCTPNHRPSAGRKIPTITPSLNVAVTVMLHMDNPTGHPIMYDPTLGHQEVPGIGIQAVSPAPNIAPYLHKSHWDYPCKPSKRIVNSQCSSVSVSFSYVSVKLISKCFNPRPLPPSGKMSNNFKKRLTNPRKSCAWPSLSFITLSQSVTRPPPMARGPGGGHDRARNSNLGLWCLLLKDFLRQKMWLTLLRDDLDLYGNQEGRE</sequence>
<accession>A0A0L6V980</accession>
<name>A0A0L6V980_9BASI</name>
<reference evidence="1 2" key="1">
    <citation type="submission" date="2015-08" db="EMBL/GenBank/DDBJ databases">
        <title>Next Generation Sequencing and Analysis of the Genome of Puccinia sorghi L Schw, the Causal Agent of Maize Common Rust.</title>
        <authorList>
            <person name="Rochi L."/>
            <person name="Burguener G."/>
            <person name="Darino M."/>
            <person name="Turjanski A."/>
            <person name="Kreff E."/>
            <person name="Dieguez M.J."/>
            <person name="Sacco F."/>
        </authorList>
    </citation>
    <scope>NUCLEOTIDE SEQUENCE [LARGE SCALE GENOMIC DNA]</scope>
    <source>
        <strain evidence="1 2">RO10H11247</strain>
    </source>
</reference>